<name>A0A9C9NJ43_9HYPH</name>
<dbReference type="Proteomes" id="UP000885680">
    <property type="component" value="Unassembled WGS sequence"/>
</dbReference>
<dbReference type="EMBL" id="DRGN01000306">
    <property type="protein sequence ID" value="HEU02900.1"/>
    <property type="molecule type" value="Genomic_DNA"/>
</dbReference>
<evidence type="ECO:0000313" key="2">
    <source>
        <dbReference type="Proteomes" id="UP000885680"/>
    </source>
</evidence>
<protein>
    <submittedName>
        <fullName evidence="1">Uncharacterized protein</fullName>
    </submittedName>
</protein>
<accession>A0A9C9NJ43</accession>
<proteinExistence type="predicted"/>
<gene>
    <name evidence="1" type="ORF">ENH89_21805</name>
</gene>
<organism evidence="1 2">
    <name type="scientific">Aurantimonas coralicida</name>
    <dbReference type="NCBI Taxonomy" id="182270"/>
    <lineage>
        <taxon>Bacteria</taxon>
        <taxon>Pseudomonadati</taxon>
        <taxon>Pseudomonadota</taxon>
        <taxon>Alphaproteobacteria</taxon>
        <taxon>Hyphomicrobiales</taxon>
        <taxon>Aurantimonadaceae</taxon>
        <taxon>Aurantimonas</taxon>
    </lineage>
</organism>
<dbReference type="AlphaFoldDB" id="A0A9C9NJ43"/>
<reference evidence="1" key="1">
    <citation type="journal article" date="2020" name="mSystems">
        <title>Genome- and Community-Level Interaction Insights into Carbon Utilization and Element Cycling Functions of Hydrothermarchaeota in Hydrothermal Sediment.</title>
        <authorList>
            <person name="Zhou Z."/>
            <person name="Liu Y."/>
            <person name="Xu W."/>
            <person name="Pan J."/>
            <person name="Luo Z.H."/>
            <person name="Li M."/>
        </authorList>
    </citation>
    <scope>NUCLEOTIDE SEQUENCE</scope>
    <source>
        <strain evidence="1">HyVt-347</strain>
    </source>
</reference>
<sequence>MRERTSEAVLEAANAIRRVIFGDTAGGLWGILGYETDDDSEGEDAEPVETFQGIGIYARPAAGDKAEGLMLHVGSQTEHPVLAAFRNEDARRRMVEKFGDIGAGEVALFPSTGDVRVLLKVNGTIEIGGTATQPLATKADLETLRVWLAAHGHPLPPGSPPNSPPPVLLYSQIIKGE</sequence>
<comment type="caution">
    <text evidence="1">The sequence shown here is derived from an EMBL/GenBank/DDBJ whole genome shotgun (WGS) entry which is preliminary data.</text>
</comment>
<evidence type="ECO:0000313" key="1">
    <source>
        <dbReference type="EMBL" id="HEU02900.1"/>
    </source>
</evidence>